<dbReference type="SUPFAM" id="SSF56436">
    <property type="entry name" value="C-type lectin-like"/>
    <property type="match status" value="1"/>
</dbReference>
<keyword evidence="3" id="KW-1133">Transmembrane helix</keyword>
<name>A0A2Y9R5U1_TRIMA</name>
<keyword evidence="5" id="KW-1185">Reference proteome</keyword>
<evidence type="ECO:0000313" key="6">
    <source>
        <dbReference type="RefSeq" id="XP_023588846.1"/>
    </source>
</evidence>
<feature type="domain" description="C-type lectin" evidence="4">
    <location>
        <begin position="135"/>
        <end position="168"/>
    </location>
</feature>
<proteinExistence type="predicted"/>
<keyword evidence="3" id="KW-0812">Transmembrane</keyword>
<dbReference type="InterPro" id="IPR016187">
    <property type="entry name" value="CTDL_fold"/>
</dbReference>
<dbReference type="PROSITE" id="PS00615">
    <property type="entry name" value="C_TYPE_LECTIN_1"/>
    <property type="match status" value="1"/>
</dbReference>
<dbReference type="STRING" id="127582.A0A2Y9R5U1"/>
<evidence type="ECO:0000313" key="5">
    <source>
        <dbReference type="Proteomes" id="UP000248480"/>
    </source>
</evidence>
<dbReference type="InterPro" id="IPR018378">
    <property type="entry name" value="C-type_lectin_CS"/>
</dbReference>
<organism evidence="5 6">
    <name type="scientific">Trichechus manatus latirostris</name>
    <name type="common">Florida manatee</name>
    <dbReference type="NCBI Taxonomy" id="127582"/>
    <lineage>
        <taxon>Eukaryota</taxon>
        <taxon>Metazoa</taxon>
        <taxon>Chordata</taxon>
        <taxon>Craniata</taxon>
        <taxon>Vertebrata</taxon>
        <taxon>Euteleostomi</taxon>
        <taxon>Mammalia</taxon>
        <taxon>Eutheria</taxon>
        <taxon>Afrotheria</taxon>
        <taxon>Sirenia</taxon>
        <taxon>Trichechidae</taxon>
        <taxon>Trichechus</taxon>
    </lineage>
</organism>
<protein>
    <submittedName>
        <fullName evidence="6">C-type lectin domain family 4 member G</fullName>
    </submittedName>
</protein>
<dbReference type="InParanoid" id="A0A2Y9R5U1"/>
<dbReference type="CTD" id="339390"/>
<evidence type="ECO:0000256" key="1">
    <source>
        <dbReference type="ARBA" id="ARBA00023157"/>
    </source>
</evidence>
<dbReference type="FunCoup" id="A0A2Y9R5U1">
    <property type="interactions" value="208"/>
</dbReference>
<keyword evidence="3" id="KW-0472">Membrane</keyword>
<reference evidence="6" key="1">
    <citation type="submission" date="2025-08" db="UniProtKB">
        <authorList>
            <consortium name="RefSeq"/>
        </authorList>
    </citation>
    <scope>IDENTIFICATION</scope>
</reference>
<dbReference type="AlphaFoldDB" id="A0A2Y9R5U1"/>
<evidence type="ECO:0000256" key="3">
    <source>
        <dbReference type="SAM" id="Phobius"/>
    </source>
</evidence>
<dbReference type="Pfam" id="PF00059">
    <property type="entry name" value="Lectin_C"/>
    <property type="match status" value="1"/>
</dbReference>
<gene>
    <name evidence="6" type="primary">CLEC4G</name>
</gene>
<dbReference type="RefSeq" id="XP_023588846.1">
    <property type="nucleotide sequence ID" value="XM_023733078.1"/>
</dbReference>
<dbReference type="PROSITE" id="PS50041">
    <property type="entry name" value="C_TYPE_LECTIN_2"/>
    <property type="match status" value="1"/>
</dbReference>
<dbReference type="KEGG" id="tmu:111820939"/>
<dbReference type="Proteomes" id="UP000248480">
    <property type="component" value="Unplaced"/>
</dbReference>
<feature type="coiled-coil region" evidence="2">
    <location>
        <begin position="95"/>
        <end position="129"/>
    </location>
</feature>
<sequence length="179" mass="20256">MDNSGYSKWIGGPEEVPRGYWGRWECWRLRSLLVALALVVAGVLWALVLSILLSKASTEREVLLGHQDLLRRNASKQGVALGVLEKEVAVCRTCCSEAQAQLRTTRDELQEAQKKLMEQGSALNELRERGEGGRHWNLGEPNDSRGREDCIMMLNTGLWNDAPCDSERDNWICEKRRSC</sequence>
<dbReference type="InterPro" id="IPR016186">
    <property type="entry name" value="C-type_lectin-like/link_sf"/>
</dbReference>
<accession>A0A2Y9R5U1</accession>
<dbReference type="InterPro" id="IPR001304">
    <property type="entry name" value="C-type_lectin-like"/>
</dbReference>
<dbReference type="Gene3D" id="3.10.100.10">
    <property type="entry name" value="Mannose-Binding Protein A, subunit A"/>
    <property type="match status" value="1"/>
</dbReference>
<keyword evidence="1" id="KW-1015">Disulfide bond</keyword>
<keyword evidence="2" id="KW-0175">Coiled coil</keyword>
<evidence type="ECO:0000256" key="2">
    <source>
        <dbReference type="SAM" id="Coils"/>
    </source>
</evidence>
<evidence type="ECO:0000259" key="4">
    <source>
        <dbReference type="PROSITE" id="PS50041"/>
    </source>
</evidence>
<feature type="transmembrane region" description="Helical" evidence="3">
    <location>
        <begin position="32"/>
        <end position="53"/>
    </location>
</feature>
<dbReference type="GeneID" id="111820939"/>